<accession>A0AAE4ALE1</accession>
<gene>
    <name evidence="1" type="ORF">J2S20_001101</name>
</gene>
<name>A0AAE4ALE1_9FIRM</name>
<dbReference type="Proteomes" id="UP001241537">
    <property type="component" value="Unassembled WGS sequence"/>
</dbReference>
<proteinExistence type="predicted"/>
<evidence type="ECO:0000313" key="2">
    <source>
        <dbReference type="Proteomes" id="UP001241537"/>
    </source>
</evidence>
<evidence type="ECO:0000313" key="1">
    <source>
        <dbReference type="EMBL" id="MDQ0152412.1"/>
    </source>
</evidence>
<dbReference type="EMBL" id="JAUSTO010000005">
    <property type="protein sequence ID" value="MDQ0152412.1"/>
    <property type="molecule type" value="Genomic_DNA"/>
</dbReference>
<dbReference type="AlphaFoldDB" id="A0AAE4ALE1"/>
<sequence length="43" mass="4951">MFLELGRTLYFILSSVTMYRHLTFCCTNVVNPVSLQKIGLDLL</sequence>
<organism evidence="1 2">
    <name type="scientific">Moryella indoligenes</name>
    <dbReference type="NCBI Taxonomy" id="371674"/>
    <lineage>
        <taxon>Bacteria</taxon>
        <taxon>Bacillati</taxon>
        <taxon>Bacillota</taxon>
        <taxon>Clostridia</taxon>
        <taxon>Lachnospirales</taxon>
        <taxon>Lachnospiraceae</taxon>
        <taxon>Moryella</taxon>
    </lineage>
</organism>
<comment type="caution">
    <text evidence="1">The sequence shown here is derived from an EMBL/GenBank/DDBJ whole genome shotgun (WGS) entry which is preliminary data.</text>
</comment>
<reference evidence="1" key="1">
    <citation type="submission" date="2023-07" db="EMBL/GenBank/DDBJ databases">
        <title>Genomic Encyclopedia of Type Strains, Phase IV (KMG-IV): sequencing the most valuable type-strain genomes for metagenomic binning, comparative biology and taxonomic classification.</title>
        <authorList>
            <person name="Goeker M."/>
        </authorList>
    </citation>
    <scope>NUCLEOTIDE SEQUENCE</scope>
    <source>
        <strain evidence="1">DSM 19659</strain>
    </source>
</reference>
<keyword evidence="2" id="KW-1185">Reference proteome</keyword>
<protein>
    <submittedName>
        <fullName evidence="1">Uncharacterized protein</fullName>
    </submittedName>
</protein>